<proteinExistence type="inferred from homology"/>
<dbReference type="InterPro" id="IPR011990">
    <property type="entry name" value="TPR-like_helical_dom_sf"/>
</dbReference>
<dbReference type="InterPro" id="IPR027417">
    <property type="entry name" value="P-loop_NTPase"/>
</dbReference>
<sequence>MDPALRFALLGQVRAWRDGVELDLGSRQQRAMLAVLLLREGRPVPVEEVAHELWGTDVPRGAAGTVRTYAYRLRRILGGGSLGPITSAGGGYTLPVDPLAVDVGLFRHHLHAARAAWRGGDLSAAAAGLRAGLALWQGAPLSGAVGPGFDAHRVRLEQMRSAAVVDELAVSIELGCHVEAASELSALVSRHPLRERLWELLILALHRSGRRAEALEAYRDVRRLLQDELGLEPGTGLRELHARILADDAPATTAAARAAGPVYAPTPAQLPADSADFVGRSGEITWITERLLCPDGPALVGITGFTGMGKTALATHVAQAVRRHFPDGQLFARLSLPGQPPVDPGEILGGFLAAFGISRDRLPATTCERSALWRTLLTERRILVVLDDADSSEQVLPLLPAAPSSAVIVTSWRRMMDLPGLRSVAVGPLGTGDALTLLGRLAGHERVRAEPAAAHRIVAECSAQPLAVRVAAARLLARPRETVREVHQQIRDDFASPVVLDEDCRAAQLRFTWAMSRLAPELAAACDRVALCDRELLDIPAAAPLLGVGDGEARRLLEGLVGVHVLEAVGGGRYRFLRIARAQARRHAVRAATVAAV</sequence>
<dbReference type="Gene3D" id="1.10.10.10">
    <property type="entry name" value="Winged helix-like DNA-binding domain superfamily/Winged helix DNA-binding domain"/>
    <property type="match status" value="1"/>
</dbReference>
<evidence type="ECO:0000256" key="2">
    <source>
        <dbReference type="ARBA" id="ARBA00023015"/>
    </source>
</evidence>
<dbReference type="InterPro" id="IPR051677">
    <property type="entry name" value="AfsR-DnrI-RedD_regulator"/>
</dbReference>
<dbReference type="PANTHER" id="PTHR35807:SF1">
    <property type="entry name" value="TRANSCRIPTIONAL REGULATOR REDD"/>
    <property type="match status" value="1"/>
</dbReference>
<dbReference type="PROSITE" id="PS51755">
    <property type="entry name" value="OMPR_PHOB"/>
    <property type="match status" value="1"/>
</dbReference>
<evidence type="ECO:0000256" key="5">
    <source>
        <dbReference type="PROSITE-ProRule" id="PRU01091"/>
    </source>
</evidence>
<keyword evidence="3 5" id="KW-0238">DNA-binding</keyword>
<reference evidence="7 8" key="1">
    <citation type="submission" date="2020-04" db="EMBL/GenBank/DDBJ databases">
        <authorList>
            <person name="Klaysubun C."/>
            <person name="Duangmal K."/>
            <person name="Lipun K."/>
        </authorList>
    </citation>
    <scope>NUCLEOTIDE SEQUENCE [LARGE SCALE GENOMIC DNA]</scope>
    <source>
        <strain evidence="7 8">JCM 11839</strain>
    </source>
</reference>
<dbReference type="SMART" id="SM01043">
    <property type="entry name" value="BTAD"/>
    <property type="match status" value="1"/>
</dbReference>
<feature type="domain" description="OmpR/PhoB-type" evidence="6">
    <location>
        <begin position="1"/>
        <end position="96"/>
    </location>
</feature>
<organism evidence="7 8">
    <name type="scientific">Pseudonocardia xinjiangensis</name>
    <dbReference type="NCBI Taxonomy" id="75289"/>
    <lineage>
        <taxon>Bacteria</taxon>
        <taxon>Bacillati</taxon>
        <taxon>Actinomycetota</taxon>
        <taxon>Actinomycetes</taxon>
        <taxon>Pseudonocardiales</taxon>
        <taxon>Pseudonocardiaceae</taxon>
        <taxon>Pseudonocardia</taxon>
    </lineage>
</organism>
<evidence type="ECO:0000256" key="4">
    <source>
        <dbReference type="ARBA" id="ARBA00023163"/>
    </source>
</evidence>
<dbReference type="Pfam" id="PF00931">
    <property type="entry name" value="NB-ARC"/>
    <property type="match status" value="1"/>
</dbReference>
<dbReference type="InterPro" id="IPR001867">
    <property type="entry name" value="OmpR/PhoB-type_DNA-bd"/>
</dbReference>
<dbReference type="PRINTS" id="PR00364">
    <property type="entry name" value="DISEASERSIST"/>
</dbReference>
<dbReference type="Pfam" id="PF03704">
    <property type="entry name" value="BTAD"/>
    <property type="match status" value="1"/>
</dbReference>
<evidence type="ECO:0000259" key="6">
    <source>
        <dbReference type="PROSITE" id="PS51755"/>
    </source>
</evidence>
<comment type="similarity">
    <text evidence="1">Belongs to the AfsR/DnrI/RedD regulatory family.</text>
</comment>
<dbReference type="SUPFAM" id="SSF52540">
    <property type="entry name" value="P-loop containing nucleoside triphosphate hydrolases"/>
    <property type="match status" value="1"/>
</dbReference>
<dbReference type="InterPro" id="IPR005158">
    <property type="entry name" value="BTAD"/>
</dbReference>
<dbReference type="Pfam" id="PF00486">
    <property type="entry name" value="Trans_reg_C"/>
    <property type="match status" value="1"/>
</dbReference>
<dbReference type="Gene3D" id="1.25.40.10">
    <property type="entry name" value="Tetratricopeptide repeat domain"/>
    <property type="match status" value="1"/>
</dbReference>
<dbReference type="SUPFAM" id="SSF48452">
    <property type="entry name" value="TPR-like"/>
    <property type="match status" value="1"/>
</dbReference>
<gene>
    <name evidence="7" type="ORF">HF577_14825</name>
</gene>
<accession>A0ABX1REK7</accession>
<comment type="caution">
    <text evidence="7">The sequence shown here is derived from an EMBL/GenBank/DDBJ whole genome shotgun (WGS) entry which is preliminary data.</text>
</comment>
<name>A0ABX1REK7_9PSEU</name>
<keyword evidence="8" id="KW-1185">Reference proteome</keyword>
<evidence type="ECO:0000256" key="3">
    <source>
        <dbReference type="ARBA" id="ARBA00023125"/>
    </source>
</evidence>
<feature type="DNA-binding region" description="OmpR/PhoB-type" evidence="5">
    <location>
        <begin position="1"/>
        <end position="96"/>
    </location>
</feature>
<dbReference type="EMBL" id="JAAXKY010000042">
    <property type="protein sequence ID" value="NMH78354.1"/>
    <property type="molecule type" value="Genomic_DNA"/>
</dbReference>
<dbReference type="CDD" id="cd15831">
    <property type="entry name" value="BTAD"/>
    <property type="match status" value="1"/>
</dbReference>
<dbReference type="SMART" id="SM00862">
    <property type="entry name" value="Trans_reg_C"/>
    <property type="match status" value="1"/>
</dbReference>
<evidence type="ECO:0000256" key="1">
    <source>
        <dbReference type="ARBA" id="ARBA00005820"/>
    </source>
</evidence>
<evidence type="ECO:0000313" key="7">
    <source>
        <dbReference type="EMBL" id="NMH78354.1"/>
    </source>
</evidence>
<dbReference type="Gene3D" id="3.40.50.300">
    <property type="entry name" value="P-loop containing nucleotide triphosphate hydrolases"/>
    <property type="match status" value="1"/>
</dbReference>
<dbReference type="SUPFAM" id="SSF46894">
    <property type="entry name" value="C-terminal effector domain of the bipartite response regulators"/>
    <property type="match status" value="1"/>
</dbReference>
<protein>
    <recommendedName>
        <fullName evidence="6">OmpR/PhoB-type domain-containing protein</fullName>
    </recommendedName>
</protein>
<keyword evidence="2" id="KW-0805">Transcription regulation</keyword>
<dbReference type="Proteomes" id="UP001296706">
    <property type="component" value="Unassembled WGS sequence"/>
</dbReference>
<keyword evidence="4" id="KW-0804">Transcription</keyword>
<dbReference type="InterPro" id="IPR036388">
    <property type="entry name" value="WH-like_DNA-bd_sf"/>
</dbReference>
<dbReference type="InterPro" id="IPR002182">
    <property type="entry name" value="NB-ARC"/>
</dbReference>
<dbReference type="RefSeq" id="WP_169396430.1">
    <property type="nucleotide sequence ID" value="NZ_BAAAJH010000040.1"/>
</dbReference>
<dbReference type="InterPro" id="IPR016032">
    <property type="entry name" value="Sig_transdc_resp-reg_C-effctor"/>
</dbReference>
<dbReference type="PANTHER" id="PTHR35807">
    <property type="entry name" value="TRANSCRIPTIONAL REGULATOR REDD-RELATED"/>
    <property type="match status" value="1"/>
</dbReference>
<evidence type="ECO:0000313" key="8">
    <source>
        <dbReference type="Proteomes" id="UP001296706"/>
    </source>
</evidence>